<evidence type="ECO:0000259" key="1">
    <source>
        <dbReference type="Pfam" id="PF12972"/>
    </source>
</evidence>
<dbReference type="EMBL" id="VSSQ01018551">
    <property type="protein sequence ID" value="MPM61837.1"/>
    <property type="molecule type" value="Genomic_DNA"/>
</dbReference>
<dbReference type="InterPro" id="IPR007781">
    <property type="entry name" value="NAGLU"/>
</dbReference>
<dbReference type="InterPro" id="IPR024732">
    <property type="entry name" value="NAGLU_C"/>
</dbReference>
<accession>A0A645B8W3</accession>
<name>A0A645B8W3_9ZZZZ</name>
<reference evidence="2" key="1">
    <citation type="submission" date="2019-08" db="EMBL/GenBank/DDBJ databases">
        <authorList>
            <person name="Kucharzyk K."/>
            <person name="Murdoch R.W."/>
            <person name="Higgins S."/>
            <person name="Loffler F."/>
        </authorList>
    </citation>
    <scope>NUCLEOTIDE SEQUENCE</scope>
</reference>
<dbReference type="PANTHER" id="PTHR12872:SF1">
    <property type="entry name" value="ALPHA-N-ACETYLGLUCOSAMINIDASE"/>
    <property type="match status" value="1"/>
</dbReference>
<dbReference type="AlphaFoldDB" id="A0A645B8W3"/>
<dbReference type="Gene3D" id="1.20.120.670">
    <property type="entry name" value="N-acetyl-b-d-glucoasminidase"/>
    <property type="match status" value="1"/>
</dbReference>
<dbReference type="Pfam" id="PF12972">
    <property type="entry name" value="NAGLU_C"/>
    <property type="match status" value="1"/>
</dbReference>
<dbReference type="PANTHER" id="PTHR12872">
    <property type="entry name" value="ALPHA-N-ACETYLGLUCOSAMINIDASE"/>
    <property type="match status" value="1"/>
</dbReference>
<sequence length="165" mass="19625">MAAAYGKKDLKSFQQSSQHFLDLISDMDDLLATRKDFLLGNWLEDAKKWGTTAQESALYEKNARNLITLWGDKDCRIHEYACKQWSGMLNGFYKVRWQAFIDQVNKDMLRKKTFNQKKFDEQMKNWEWKWINSNETYTTLPQGDPVKMANKMHEKYYQKIVMSGK</sequence>
<feature type="domain" description="Alpha-N-acetylglucosaminidase C-terminal" evidence="1">
    <location>
        <begin position="2"/>
        <end position="155"/>
    </location>
</feature>
<organism evidence="2">
    <name type="scientific">bioreactor metagenome</name>
    <dbReference type="NCBI Taxonomy" id="1076179"/>
    <lineage>
        <taxon>unclassified sequences</taxon>
        <taxon>metagenomes</taxon>
        <taxon>ecological metagenomes</taxon>
    </lineage>
</organism>
<protein>
    <recommendedName>
        <fullName evidence="1">Alpha-N-acetylglucosaminidase C-terminal domain-containing protein</fullName>
    </recommendedName>
</protein>
<evidence type="ECO:0000313" key="2">
    <source>
        <dbReference type="EMBL" id="MPM61837.1"/>
    </source>
</evidence>
<gene>
    <name evidence="2" type="ORF">SDC9_108700</name>
</gene>
<proteinExistence type="predicted"/>
<comment type="caution">
    <text evidence="2">The sequence shown here is derived from an EMBL/GenBank/DDBJ whole genome shotgun (WGS) entry which is preliminary data.</text>
</comment>